<comment type="caution">
    <text evidence="2">The sequence shown here is derived from an EMBL/GenBank/DDBJ whole genome shotgun (WGS) entry which is preliminary data.</text>
</comment>
<proteinExistence type="predicted"/>
<dbReference type="PROSITE" id="PS51257">
    <property type="entry name" value="PROKAR_LIPOPROTEIN"/>
    <property type="match status" value="1"/>
</dbReference>
<evidence type="ECO:0000256" key="1">
    <source>
        <dbReference type="SAM" id="SignalP"/>
    </source>
</evidence>
<protein>
    <recommendedName>
        <fullName evidence="4">Lipoprotein</fullName>
    </recommendedName>
</protein>
<dbReference type="AlphaFoldDB" id="A0A7W7G996"/>
<feature type="chain" id="PRO_5038497252" description="Lipoprotein" evidence="1">
    <location>
        <begin position="31"/>
        <end position="238"/>
    </location>
</feature>
<reference evidence="2 3" key="1">
    <citation type="submission" date="2020-08" db="EMBL/GenBank/DDBJ databases">
        <title>Sequencing the genomes of 1000 actinobacteria strains.</title>
        <authorList>
            <person name="Klenk H.-P."/>
        </authorList>
    </citation>
    <scope>NUCLEOTIDE SEQUENCE [LARGE SCALE GENOMIC DNA]</scope>
    <source>
        <strain evidence="2 3">DSM 45784</strain>
    </source>
</reference>
<name>A0A7W7G996_9ACTN</name>
<dbReference type="RefSeq" id="WP_184875824.1">
    <property type="nucleotide sequence ID" value="NZ_BOOV01000013.1"/>
</dbReference>
<dbReference type="Proteomes" id="UP000542210">
    <property type="component" value="Unassembled WGS sequence"/>
</dbReference>
<gene>
    <name evidence="2" type="ORF">BJ982_000300</name>
</gene>
<keyword evidence="1" id="KW-0732">Signal</keyword>
<evidence type="ECO:0008006" key="4">
    <source>
        <dbReference type="Google" id="ProtNLM"/>
    </source>
</evidence>
<evidence type="ECO:0000313" key="2">
    <source>
        <dbReference type="EMBL" id="MBB4698756.1"/>
    </source>
</evidence>
<sequence length="238" mass="25838">MRTRHLRRAGAGLAVAVALLAAGACGSGNADMAATSDATKQAAMPLDLSPLRSHSYNFAPKRTPEELARQSYVKVTAVGTVEGWQEGPTFITEPSNTPYMRVYMVVRLDKTFKKLEADHALRGGRVYVDLDRGPINTLDGRTPLTSMADFERAVPKGTKVALFLTNTPKISDRVQDAQRTAPVRPLAPHPQGMIIEKPSGLSGAPLLGGLVDLGRYPQQWKDIRSFDELANRMAAITQ</sequence>
<feature type="signal peptide" evidence="1">
    <location>
        <begin position="1"/>
        <end position="30"/>
    </location>
</feature>
<dbReference type="EMBL" id="JACHND010000001">
    <property type="protein sequence ID" value="MBB4698756.1"/>
    <property type="molecule type" value="Genomic_DNA"/>
</dbReference>
<keyword evidence="3" id="KW-1185">Reference proteome</keyword>
<evidence type="ECO:0000313" key="3">
    <source>
        <dbReference type="Proteomes" id="UP000542210"/>
    </source>
</evidence>
<accession>A0A7W7G996</accession>
<organism evidence="2 3">
    <name type="scientific">Sphaerisporangium siamense</name>
    <dbReference type="NCBI Taxonomy" id="795645"/>
    <lineage>
        <taxon>Bacteria</taxon>
        <taxon>Bacillati</taxon>
        <taxon>Actinomycetota</taxon>
        <taxon>Actinomycetes</taxon>
        <taxon>Streptosporangiales</taxon>
        <taxon>Streptosporangiaceae</taxon>
        <taxon>Sphaerisporangium</taxon>
    </lineage>
</organism>